<accession>A0A6A6EQW6</accession>
<protein>
    <recommendedName>
        <fullName evidence="1">GPI inositol-deacylase winged helix domain-containing protein</fullName>
    </recommendedName>
</protein>
<feature type="domain" description="GPI inositol-deacylase winged helix" evidence="1">
    <location>
        <begin position="123"/>
        <end position="222"/>
    </location>
</feature>
<organism evidence="2 3">
    <name type="scientific">Zopfia rhizophila CBS 207.26</name>
    <dbReference type="NCBI Taxonomy" id="1314779"/>
    <lineage>
        <taxon>Eukaryota</taxon>
        <taxon>Fungi</taxon>
        <taxon>Dikarya</taxon>
        <taxon>Ascomycota</taxon>
        <taxon>Pezizomycotina</taxon>
        <taxon>Dothideomycetes</taxon>
        <taxon>Dothideomycetes incertae sedis</taxon>
        <taxon>Zopfiaceae</taxon>
        <taxon>Zopfia</taxon>
    </lineage>
</organism>
<dbReference type="PANTHER" id="PTHR10039:SF16">
    <property type="entry name" value="GPI INOSITOL-DEACYLASE"/>
    <property type="match status" value="1"/>
</dbReference>
<evidence type="ECO:0000259" key="1">
    <source>
        <dbReference type="Pfam" id="PF22939"/>
    </source>
</evidence>
<dbReference type="AlphaFoldDB" id="A0A6A6EQW6"/>
<sequence>METVEDTYIVLDALDECHLLGLKQRNIHLLVTSRLEQDIKIGLSDLAYDETAIPVEGGLISDDICRYVRARVKESDDLKRWRSYPDIDALENCLDYRTLKETLASLLKTLDETYSRILHAIPSEHKKYATMILQLVTFSERPLRIEEAVDAIVVDTEGDPYFSLKYRMPDPQEISRYCSSLVAVVSMTECSDGEDSERVELQLAHFSVKEYLTSNRLDSGIAQDFQESTARAAIAKACLAYLLHFDREIPLKEVVQGFPFARYSAEFWMTNAVVAGDKDKRVLDFIEQLFYYQKSSYKICYSLYRPDRPWDNTLYEPRDRPASALYYAALGGLLHTVKCLLNRSGFS</sequence>
<keyword evidence="3" id="KW-1185">Reference proteome</keyword>
<evidence type="ECO:0000313" key="2">
    <source>
        <dbReference type="EMBL" id="KAF2193423.1"/>
    </source>
</evidence>
<evidence type="ECO:0000313" key="3">
    <source>
        <dbReference type="Proteomes" id="UP000800200"/>
    </source>
</evidence>
<dbReference type="Proteomes" id="UP000800200">
    <property type="component" value="Unassembled WGS sequence"/>
</dbReference>
<dbReference type="InterPro" id="IPR054471">
    <property type="entry name" value="GPIID_WHD"/>
</dbReference>
<dbReference type="OrthoDB" id="1577640at2759"/>
<reference evidence="2" key="1">
    <citation type="journal article" date="2020" name="Stud. Mycol.">
        <title>101 Dothideomycetes genomes: a test case for predicting lifestyles and emergence of pathogens.</title>
        <authorList>
            <person name="Haridas S."/>
            <person name="Albert R."/>
            <person name="Binder M."/>
            <person name="Bloem J."/>
            <person name="Labutti K."/>
            <person name="Salamov A."/>
            <person name="Andreopoulos B."/>
            <person name="Baker S."/>
            <person name="Barry K."/>
            <person name="Bills G."/>
            <person name="Bluhm B."/>
            <person name="Cannon C."/>
            <person name="Castanera R."/>
            <person name="Culley D."/>
            <person name="Daum C."/>
            <person name="Ezra D."/>
            <person name="Gonzalez J."/>
            <person name="Henrissat B."/>
            <person name="Kuo A."/>
            <person name="Liang C."/>
            <person name="Lipzen A."/>
            <person name="Lutzoni F."/>
            <person name="Magnuson J."/>
            <person name="Mondo S."/>
            <person name="Nolan M."/>
            <person name="Ohm R."/>
            <person name="Pangilinan J."/>
            <person name="Park H.-J."/>
            <person name="Ramirez L."/>
            <person name="Alfaro M."/>
            <person name="Sun H."/>
            <person name="Tritt A."/>
            <person name="Yoshinaga Y."/>
            <person name="Zwiers L.-H."/>
            <person name="Turgeon B."/>
            <person name="Goodwin S."/>
            <person name="Spatafora J."/>
            <person name="Crous P."/>
            <person name="Grigoriev I."/>
        </authorList>
    </citation>
    <scope>NUCLEOTIDE SEQUENCE</scope>
    <source>
        <strain evidence="2">CBS 207.26</strain>
    </source>
</reference>
<dbReference type="EMBL" id="ML994613">
    <property type="protein sequence ID" value="KAF2193423.1"/>
    <property type="molecule type" value="Genomic_DNA"/>
</dbReference>
<proteinExistence type="predicted"/>
<dbReference type="Pfam" id="PF22939">
    <property type="entry name" value="WHD_GPIID"/>
    <property type="match status" value="1"/>
</dbReference>
<name>A0A6A6EQW6_9PEZI</name>
<gene>
    <name evidence="2" type="ORF">K469DRAFT_728677</name>
</gene>
<dbReference type="PANTHER" id="PTHR10039">
    <property type="entry name" value="AMELOGENIN"/>
    <property type="match status" value="1"/>
</dbReference>